<dbReference type="InterPro" id="IPR019923">
    <property type="entry name" value="Lucif-like_OxRdtase_MSMEG_2516"/>
</dbReference>
<dbReference type="InterPro" id="IPR011251">
    <property type="entry name" value="Luciferase-like_dom"/>
</dbReference>
<organism evidence="6 7">
    <name type="scientific">Streptomyces axinellae</name>
    <dbReference type="NCBI Taxonomy" id="552788"/>
    <lineage>
        <taxon>Bacteria</taxon>
        <taxon>Bacillati</taxon>
        <taxon>Actinomycetota</taxon>
        <taxon>Actinomycetes</taxon>
        <taxon>Kitasatosporales</taxon>
        <taxon>Streptomycetaceae</taxon>
        <taxon>Streptomyces</taxon>
    </lineage>
</organism>
<dbReference type="NCBIfam" id="TIGR03621">
    <property type="entry name" value="F420_MSMEG_2516"/>
    <property type="match status" value="1"/>
</dbReference>
<keyword evidence="2" id="KW-0288">FMN</keyword>
<name>A0ABN3QA40_9ACTN</name>
<evidence type="ECO:0000256" key="2">
    <source>
        <dbReference type="ARBA" id="ARBA00022643"/>
    </source>
</evidence>
<keyword evidence="7" id="KW-1185">Reference proteome</keyword>
<accession>A0ABN3QA40</accession>
<dbReference type="PANTHER" id="PTHR42847">
    <property type="entry name" value="ALKANESULFONATE MONOOXYGENASE"/>
    <property type="match status" value="1"/>
</dbReference>
<dbReference type="Proteomes" id="UP001501447">
    <property type="component" value="Unassembled WGS sequence"/>
</dbReference>
<sequence>MPRPFRFAVNMIGFADGRHFRDRCRLAEQRGYDAILVPDHLGMPAPFPALVAAAQVTERARLGTFVLNAGFWNPALLAREAATCDQLTGGRLELGLGAGYMKDEHDAAGLPFASPGGRVAHLEHTVVEVRRLLADPGQEPGPLQEKVPVVLGGNGGRVLRLAAREADIMAFTGARQAPGKPEGTLELISPSELERRTSAFRDLAAEEGRTVELNYLVQLVADAPDRRAKAGELAPYAPDLSERELLEHPALLLGSPKEMAEQLRAHRERFGLSYFTVLDKNLEAFAPVIEELAGG</sequence>
<keyword evidence="4" id="KW-0503">Monooxygenase</keyword>
<dbReference type="InterPro" id="IPR050172">
    <property type="entry name" value="SsuD_RutA_monooxygenase"/>
</dbReference>
<dbReference type="Gene3D" id="3.20.20.30">
    <property type="entry name" value="Luciferase-like domain"/>
    <property type="match status" value="1"/>
</dbReference>
<protein>
    <submittedName>
        <fullName evidence="6">TIGR03621 family F420-dependent LLM class oxidoreductase</fullName>
    </submittedName>
</protein>
<keyword evidence="3" id="KW-0560">Oxidoreductase</keyword>
<reference evidence="6 7" key="1">
    <citation type="journal article" date="2019" name="Int. J. Syst. Evol. Microbiol.">
        <title>The Global Catalogue of Microorganisms (GCM) 10K type strain sequencing project: providing services to taxonomists for standard genome sequencing and annotation.</title>
        <authorList>
            <consortium name="The Broad Institute Genomics Platform"/>
            <consortium name="The Broad Institute Genome Sequencing Center for Infectious Disease"/>
            <person name="Wu L."/>
            <person name="Ma J."/>
        </authorList>
    </citation>
    <scope>NUCLEOTIDE SEQUENCE [LARGE SCALE GENOMIC DNA]</scope>
    <source>
        <strain evidence="6 7">JCM 16373</strain>
    </source>
</reference>
<evidence type="ECO:0000256" key="3">
    <source>
        <dbReference type="ARBA" id="ARBA00023002"/>
    </source>
</evidence>
<keyword evidence="1" id="KW-0285">Flavoprotein</keyword>
<feature type="domain" description="Luciferase-like" evidence="5">
    <location>
        <begin position="18"/>
        <end position="269"/>
    </location>
</feature>
<dbReference type="EMBL" id="BAAARJ010000012">
    <property type="protein sequence ID" value="GAA2620754.1"/>
    <property type="molecule type" value="Genomic_DNA"/>
</dbReference>
<evidence type="ECO:0000256" key="1">
    <source>
        <dbReference type="ARBA" id="ARBA00022630"/>
    </source>
</evidence>
<proteinExistence type="predicted"/>
<evidence type="ECO:0000313" key="6">
    <source>
        <dbReference type="EMBL" id="GAA2620754.1"/>
    </source>
</evidence>
<dbReference type="Pfam" id="PF00296">
    <property type="entry name" value="Bac_luciferase"/>
    <property type="match status" value="1"/>
</dbReference>
<dbReference type="PANTHER" id="PTHR42847:SF4">
    <property type="entry name" value="ALKANESULFONATE MONOOXYGENASE-RELATED"/>
    <property type="match status" value="1"/>
</dbReference>
<gene>
    <name evidence="6" type="ORF">GCM10009863_38520</name>
</gene>
<dbReference type="InterPro" id="IPR036661">
    <property type="entry name" value="Luciferase-like_sf"/>
</dbReference>
<comment type="caution">
    <text evidence="6">The sequence shown here is derived from an EMBL/GenBank/DDBJ whole genome shotgun (WGS) entry which is preliminary data.</text>
</comment>
<evidence type="ECO:0000259" key="5">
    <source>
        <dbReference type="Pfam" id="PF00296"/>
    </source>
</evidence>
<evidence type="ECO:0000256" key="4">
    <source>
        <dbReference type="ARBA" id="ARBA00023033"/>
    </source>
</evidence>
<dbReference type="SUPFAM" id="SSF51679">
    <property type="entry name" value="Bacterial luciferase-like"/>
    <property type="match status" value="1"/>
</dbReference>
<dbReference type="RefSeq" id="WP_344567561.1">
    <property type="nucleotide sequence ID" value="NZ_BAAARJ010000012.1"/>
</dbReference>
<evidence type="ECO:0000313" key="7">
    <source>
        <dbReference type="Proteomes" id="UP001501447"/>
    </source>
</evidence>